<sequence>MTRLAIPCAPALLLLAACGDAGDEGPEPVSVEEAQALDDAASMLDEQRLETEVAPENNETELPEEE</sequence>
<reference evidence="1 2" key="1">
    <citation type="submission" date="2019-12" db="EMBL/GenBank/DDBJ databases">
        <title>Genomic-based taxomic classification of the family Erythrobacteraceae.</title>
        <authorList>
            <person name="Xu L."/>
        </authorList>
    </citation>
    <scope>NUCLEOTIDE SEQUENCE [LARGE SCALE GENOMIC DNA]</scope>
    <source>
        <strain evidence="1 2">DSM 16225</strain>
    </source>
</reference>
<evidence type="ECO:0000313" key="1">
    <source>
        <dbReference type="EMBL" id="MXO51639.1"/>
    </source>
</evidence>
<protein>
    <submittedName>
        <fullName evidence="1">Uncharacterized protein</fullName>
    </submittedName>
</protein>
<name>A0A844Y272_9SPHN</name>
<keyword evidence="2" id="KW-1185">Reference proteome</keyword>
<accession>A0A844Y272</accession>
<dbReference type="AlphaFoldDB" id="A0A844Y272"/>
<comment type="caution">
    <text evidence="1">The sequence shown here is derived from an EMBL/GenBank/DDBJ whole genome shotgun (WGS) entry which is preliminary data.</text>
</comment>
<gene>
    <name evidence="1" type="ORF">GRI42_10030</name>
</gene>
<dbReference type="EMBL" id="WTYF01000004">
    <property type="protein sequence ID" value="MXO51639.1"/>
    <property type="molecule type" value="Genomic_DNA"/>
</dbReference>
<evidence type="ECO:0000313" key="2">
    <source>
        <dbReference type="Proteomes" id="UP000444185"/>
    </source>
</evidence>
<dbReference type="Proteomes" id="UP000444185">
    <property type="component" value="Unassembled WGS sequence"/>
</dbReference>
<dbReference type="PROSITE" id="PS51257">
    <property type="entry name" value="PROKAR_LIPOPROTEIN"/>
    <property type="match status" value="1"/>
</dbReference>
<organism evidence="1 2">
    <name type="scientific">Qipengyuania gaetbuli</name>
    <dbReference type="NCBI Taxonomy" id="266952"/>
    <lineage>
        <taxon>Bacteria</taxon>
        <taxon>Pseudomonadati</taxon>
        <taxon>Pseudomonadota</taxon>
        <taxon>Alphaproteobacteria</taxon>
        <taxon>Sphingomonadales</taxon>
        <taxon>Erythrobacteraceae</taxon>
        <taxon>Qipengyuania</taxon>
    </lineage>
</organism>
<proteinExistence type="predicted"/>
<dbReference type="RefSeq" id="WP_160608358.1">
    <property type="nucleotide sequence ID" value="NZ_WTYF01000004.1"/>
</dbReference>